<feature type="region of interest" description="Disordered" evidence="1">
    <location>
        <begin position="1"/>
        <end position="21"/>
    </location>
</feature>
<dbReference type="Pfam" id="PF13975">
    <property type="entry name" value="gag-asp_proteas"/>
    <property type="match status" value="1"/>
</dbReference>
<gene>
    <name evidence="3" type="primary">orf</name>
    <name evidence="3" type="ORF">NOR51B_794</name>
</gene>
<dbReference type="NCBIfam" id="TIGR02281">
    <property type="entry name" value="clan_AA_DTGA"/>
    <property type="match status" value="1"/>
</dbReference>
<protein>
    <submittedName>
        <fullName evidence="3">Transporter</fullName>
    </submittedName>
</protein>
<evidence type="ECO:0000313" key="3">
    <source>
        <dbReference type="EMBL" id="EED34854.1"/>
    </source>
</evidence>
<proteinExistence type="predicted"/>
<accession>B8KTQ9</accession>
<name>B8KTQ9_9GAMM</name>
<dbReference type="InterPro" id="IPR011969">
    <property type="entry name" value="Clan_AA_Asp_peptidase_C"/>
</dbReference>
<dbReference type="EMBL" id="DS999411">
    <property type="protein sequence ID" value="EED34854.1"/>
    <property type="molecule type" value="Genomic_DNA"/>
</dbReference>
<dbReference type="eggNOG" id="COG3577">
    <property type="taxonomic scope" value="Bacteria"/>
</dbReference>
<sequence length="187" mass="20628">MDQRKPANIAMRGSMTEPRPASTRRIGNVMAAAAWIVLLTMLTFYFSDVLDRRHNPNRELTSRIDEQGRPEVVLERNRKGHYLTPGTINGASVLFLLDTGATGVALSEAVAERIGLKRGRPIHTQTANGVAIAYLTRLDRVTVGPIEQRGITATISPGLDTEEVLLGMSFLKHLELTQRGNTLTLRQ</sequence>
<reference evidence="4" key="1">
    <citation type="journal article" date="2013" name="BMC Microbiol.">
        <title>Taxonomy and evolution of bacteriochlorophyll a-containing members of the OM60/NOR5 clade of marine gammaproteobacteria: description of Luminiphilus syltensis gen. nov., sp. nov., reclassification of Haliea rubra as Pseudohaliea rubra gen. nov., comb. nov., and emendation of Chromatocurvus halotolerans.</title>
        <authorList>
            <person name="Spring S."/>
            <person name="Riedel T."/>
            <person name="Sproer C."/>
            <person name="Yan S."/>
            <person name="Harder J."/>
            <person name="Fuchs B.M."/>
        </authorList>
    </citation>
    <scope>NUCLEOTIDE SEQUENCE [LARGE SCALE GENOMIC DNA]</scope>
    <source>
        <strain evidence="4">NOR51-B</strain>
    </source>
</reference>
<dbReference type="STRING" id="565045.NOR51B_794"/>
<evidence type="ECO:0000313" key="4">
    <source>
        <dbReference type="Proteomes" id="UP000004699"/>
    </source>
</evidence>
<keyword evidence="2" id="KW-0812">Transmembrane</keyword>
<feature type="transmembrane region" description="Helical" evidence="2">
    <location>
        <begin position="26"/>
        <end position="46"/>
    </location>
</feature>
<dbReference type="SUPFAM" id="SSF50630">
    <property type="entry name" value="Acid proteases"/>
    <property type="match status" value="1"/>
</dbReference>
<dbReference type="InterPro" id="IPR021109">
    <property type="entry name" value="Peptidase_aspartic_dom_sf"/>
</dbReference>
<keyword evidence="4" id="KW-1185">Reference proteome</keyword>
<evidence type="ECO:0000256" key="2">
    <source>
        <dbReference type="SAM" id="Phobius"/>
    </source>
</evidence>
<keyword evidence="2" id="KW-1133">Transmembrane helix</keyword>
<evidence type="ECO:0000256" key="1">
    <source>
        <dbReference type="SAM" id="MobiDB-lite"/>
    </source>
</evidence>
<dbReference type="AlphaFoldDB" id="B8KTQ9"/>
<keyword evidence="2" id="KW-0472">Membrane</keyword>
<dbReference type="HOGENOM" id="CLU_099411_1_0_6"/>
<organism evidence="3 4">
    <name type="scientific">Luminiphilus syltensis NOR5-1B</name>
    <dbReference type="NCBI Taxonomy" id="565045"/>
    <lineage>
        <taxon>Bacteria</taxon>
        <taxon>Pseudomonadati</taxon>
        <taxon>Pseudomonadota</taxon>
        <taxon>Gammaproteobacteria</taxon>
        <taxon>Cellvibrionales</taxon>
        <taxon>Halieaceae</taxon>
        <taxon>Luminiphilus</taxon>
    </lineage>
</organism>
<dbReference type="Gene3D" id="2.40.70.10">
    <property type="entry name" value="Acid Proteases"/>
    <property type="match status" value="1"/>
</dbReference>
<dbReference type="CDD" id="cd05483">
    <property type="entry name" value="retropepsin_like_bacteria"/>
    <property type="match status" value="1"/>
</dbReference>
<dbReference type="Proteomes" id="UP000004699">
    <property type="component" value="Unassembled WGS sequence"/>
</dbReference>
<dbReference type="InterPro" id="IPR034122">
    <property type="entry name" value="Retropepsin-like_bacterial"/>
</dbReference>